<sequence>MDSSQYQQILDNNVHESVTKLKLRRGWIFQQDNDPKHRSKSTQAFMQRNNYTVLEWPSQSPDLNIIEHLILIFSPDLITSVKVFIDGNEVGEAVHSSGPLYVLQWMAEKYKTGLHEIKVKVTDAAVRSRSRSHLFSLDDDADVHFSLFPTLILLMDHYVVSQVLFILTVLSQFILLIIYRIRRRTILRGPPGYCTLASFSMHVLSKNNTFFYAMLLLNLYTAVGTQETMERPKAVPVGGKTNKD</sequence>
<evidence type="ECO:0000313" key="3">
    <source>
        <dbReference type="Proteomes" id="UP001176940"/>
    </source>
</evidence>
<dbReference type="InterPro" id="IPR036397">
    <property type="entry name" value="RNaseH_sf"/>
</dbReference>
<feature type="transmembrane region" description="Helical" evidence="1">
    <location>
        <begin position="158"/>
        <end position="179"/>
    </location>
</feature>
<accession>A0ABN9LVK2</accession>
<organism evidence="2 3">
    <name type="scientific">Ranitomeya imitator</name>
    <name type="common">mimic poison frog</name>
    <dbReference type="NCBI Taxonomy" id="111125"/>
    <lineage>
        <taxon>Eukaryota</taxon>
        <taxon>Metazoa</taxon>
        <taxon>Chordata</taxon>
        <taxon>Craniata</taxon>
        <taxon>Vertebrata</taxon>
        <taxon>Euteleostomi</taxon>
        <taxon>Amphibia</taxon>
        <taxon>Batrachia</taxon>
        <taxon>Anura</taxon>
        <taxon>Neobatrachia</taxon>
        <taxon>Hyloidea</taxon>
        <taxon>Dendrobatidae</taxon>
        <taxon>Dendrobatinae</taxon>
        <taxon>Ranitomeya</taxon>
    </lineage>
</organism>
<evidence type="ECO:0000313" key="2">
    <source>
        <dbReference type="EMBL" id="CAJ0951931.1"/>
    </source>
</evidence>
<dbReference type="Gene3D" id="3.30.420.10">
    <property type="entry name" value="Ribonuclease H-like superfamily/Ribonuclease H"/>
    <property type="match status" value="1"/>
</dbReference>
<gene>
    <name evidence="2" type="ORF">RIMI_LOCUS13659380</name>
</gene>
<comment type="caution">
    <text evidence="2">The sequence shown here is derived from an EMBL/GenBank/DDBJ whole genome shotgun (WGS) entry which is preliminary data.</text>
</comment>
<keyword evidence="3" id="KW-1185">Reference proteome</keyword>
<keyword evidence="1" id="KW-0812">Transmembrane</keyword>
<dbReference type="EMBL" id="CAUEEQ010034058">
    <property type="protein sequence ID" value="CAJ0951931.1"/>
    <property type="molecule type" value="Genomic_DNA"/>
</dbReference>
<keyword evidence="1" id="KW-1133">Transmembrane helix</keyword>
<evidence type="ECO:0000256" key="1">
    <source>
        <dbReference type="SAM" id="Phobius"/>
    </source>
</evidence>
<evidence type="ECO:0008006" key="4">
    <source>
        <dbReference type="Google" id="ProtNLM"/>
    </source>
</evidence>
<dbReference type="Proteomes" id="UP001176940">
    <property type="component" value="Unassembled WGS sequence"/>
</dbReference>
<keyword evidence="1" id="KW-0472">Membrane</keyword>
<protein>
    <recommendedName>
        <fullName evidence="4">Tc1-like transposase DDE domain-containing protein</fullName>
    </recommendedName>
</protein>
<reference evidence="2" key="1">
    <citation type="submission" date="2023-07" db="EMBL/GenBank/DDBJ databases">
        <authorList>
            <person name="Stuckert A."/>
        </authorList>
    </citation>
    <scope>NUCLEOTIDE SEQUENCE</scope>
</reference>
<name>A0ABN9LVK2_9NEOB</name>
<proteinExistence type="predicted"/>